<dbReference type="PANTHER" id="PTHR21663">
    <property type="entry name" value="HYPOTHETICAL HEAT DOMAIN-CONTAINING"/>
    <property type="match status" value="1"/>
</dbReference>
<reference evidence="2" key="1">
    <citation type="submission" date="2022-07" db="EMBL/GenBank/DDBJ databases">
        <title>Phylogenomic reconstructions and comparative analyses of Kickxellomycotina fungi.</title>
        <authorList>
            <person name="Reynolds N.K."/>
            <person name="Stajich J.E."/>
            <person name="Barry K."/>
            <person name="Grigoriev I.V."/>
            <person name="Crous P."/>
            <person name="Smith M.E."/>
        </authorList>
    </citation>
    <scope>NUCLEOTIDE SEQUENCE</scope>
    <source>
        <strain evidence="2">NRRL 1565</strain>
    </source>
</reference>
<dbReference type="GO" id="GO:0016020">
    <property type="term" value="C:membrane"/>
    <property type="evidence" value="ECO:0007669"/>
    <property type="project" value="TreeGrafter"/>
</dbReference>
<comment type="caution">
    <text evidence="2">The sequence shown here is derived from an EMBL/GenBank/DDBJ whole genome shotgun (WGS) entry which is preliminary data.</text>
</comment>
<sequence>TAAAYVVAVQRQFLFASGGGNVHSTVLRFVQLGLRPVLRARWIAYYGASVRPLSLQRVAVAALESVLRLYGSQLLSAAQLPLDNEGVSAEGLSGGGLLCEIVWDATCLHSALLGSPDSESQLLVGDLQALVRTAVALALGADGMQLPMIETLCAIITRFPSPLLPPLNHIRSHADGSKDGAVNQGAGATVGGGSADSDGDEATAQFGARTRQLALAALLSAVDAVAEDAQKQLLPLLPDMLRVGYLAASLAERLPTLGCLGLRLLQRLVDLFASVDDPKMPEDSVLVVYQAQLDSALAATLPAASASECRVREKVRRAAIALATSYLLAPRLVRDRADMLRLLRHLAPQPAFEERSRAKDKRVWQLPMQLRVVERLAILRVWARLLLHASNCERGRRLTLLKESLLLHLPLLVEMWLAAVRDAAVVQVDTREVCEELETLNLAQLRLDAAENGGSSNHAVRGPVDVGLGLLLGLDSADLRLVRRPMAACFRYHLPPIVDALALLLDGSEHSSPSSLMAGADDDWLASGRSELLRQLEQSSDRAVWLRISGNHGDIAPSKSALLILCAGLQHLPRSLLTPAAATNAKQIASLAGAGGGDDTCDPFIAETVRSLIGVLDIDRSHDSEDVALTKANPAALAKLRMSRSLLTMVATLLSYNDRLHLGKAFSASADDSEAPWLLRELWVRAVTTQLQTIAQLDGIAFAAASGEDCGLGLDVALKSMEVADCLMQLDLQSAEPGDGKPLPMLRRWLLRNTNASLLEGSVEADEDADILLSLDCAIGCFTPFGAAVLRDIMTAWKGARSIMFAEDAGFPEAQRVATAALRVLARVIAMALGGGNAQLAAEPLAALEKLWLGMWSQSVANHLASAETASELLSFFVGLVDNGSSQAVDDLVTGDRLDDANLMRPSLMHTANALLAQRLLEDAEDEESNDNCGQRATTALLVVVARLCCGSTAFEAHPIVRQRFVDAFCAQVRGCLDSEPSDSVIRMLEEVPACFGRQKNGDQQSAELLVLIARESIPLLARLVYGPGRVAQAALNALVYFASASGYEPQDDAIATNIYTSHAGVLATVLMLLLAMLPSADTVDAALDDREQLVAESVLGLATKCPTLFKDVVRVLAAAHPDAKRRLEVAIRYGAGVTGNGNGQQRLRNNSTAITEPSVDVDLPGATEHPAIVLKSNFGF</sequence>
<evidence type="ECO:0000313" key="2">
    <source>
        <dbReference type="EMBL" id="KAJ2804064.1"/>
    </source>
</evidence>
<dbReference type="InterPro" id="IPR040108">
    <property type="entry name" value="Laa1/Sip1/HEATR5"/>
</dbReference>
<dbReference type="AlphaFoldDB" id="A0A9W8HUS3"/>
<feature type="non-terminal residue" evidence="2">
    <location>
        <position position="1"/>
    </location>
</feature>
<dbReference type="GO" id="GO:0008104">
    <property type="term" value="P:intracellular protein localization"/>
    <property type="evidence" value="ECO:0007669"/>
    <property type="project" value="TreeGrafter"/>
</dbReference>
<gene>
    <name evidence="2" type="primary">HEATR5B</name>
    <name evidence="2" type="ORF">H4R20_002650</name>
</gene>
<feature type="region of interest" description="Disordered" evidence="1">
    <location>
        <begin position="175"/>
        <end position="203"/>
    </location>
</feature>
<protein>
    <submittedName>
        <fullName evidence="2">HEAT repeat-containing protein 5B</fullName>
    </submittedName>
</protein>
<dbReference type="Proteomes" id="UP001140094">
    <property type="component" value="Unassembled WGS sequence"/>
</dbReference>
<dbReference type="GO" id="GO:0030139">
    <property type="term" value="C:endocytic vesicle"/>
    <property type="evidence" value="ECO:0007669"/>
    <property type="project" value="TreeGrafter"/>
</dbReference>
<dbReference type="InterPro" id="IPR046837">
    <property type="entry name" value="Laa1/Sip1/HEATR5-like_HEAT"/>
</dbReference>
<organism evidence="2 3">
    <name type="scientific">Coemansia guatemalensis</name>
    <dbReference type="NCBI Taxonomy" id="2761395"/>
    <lineage>
        <taxon>Eukaryota</taxon>
        <taxon>Fungi</taxon>
        <taxon>Fungi incertae sedis</taxon>
        <taxon>Zoopagomycota</taxon>
        <taxon>Kickxellomycotina</taxon>
        <taxon>Kickxellomycetes</taxon>
        <taxon>Kickxellales</taxon>
        <taxon>Kickxellaceae</taxon>
        <taxon>Coemansia</taxon>
    </lineage>
</organism>
<proteinExistence type="predicted"/>
<name>A0A9W8HUS3_9FUNG</name>
<dbReference type="EMBL" id="JANBUO010000445">
    <property type="protein sequence ID" value="KAJ2804064.1"/>
    <property type="molecule type" value="Genomic_DNA"/>
</dbReference>
<dbReference type="GO" id="GO:0042147">
    <property type="term" value="P:retrograde transport, endosome to Golgi"/>
    <property type="evidence" value="ECO:0007669"/>
    <property type="project" value="TreeGrafter"/>
</dbReference>
<evidence type="ECO:0000256" key="1">
    <source>
        <dbReference type="SAM" id="MobiDB-lite"/>
    </source>
</evidence>
<dbReference type="GO" id="GO:0005829">
    <property type="term" value="C:cytosol"/>
    <property type="evidence" value="ECO:0007669"/>
    <property type="project" value="GOC"/>
</dbReference>
<keyword evidence="3" id="KW-1185">Reference proteome</keyword>
<dbReference type="OrthoDB" id="192608at2759"/>
<dbReference type="PANTHER" id="PTHR21663:SF0">
    <property type="entry name" value="HEAT REPEAT-CONTAINING PROTEIN 5B"/>
    <property type="match status" value="1"/>
</dbReference>
<dbReference type="Pfam" id="PF20210">
    <property type="entry name" value="Laa1_Sip1_HTR5"/>
    <property type="match status" value="1"/>
</dbReference>
<accession>A0A9W8HUS3</accession>
<dbReference type="GO" id="GO:0006897">
    <property type="term" value="P:endocytosis"/>
    <property type="evidence" value="ECO:0007669"/>
    <property type="project" value="TreeGrafter"/>
</dbReference>
<evidence type="ECO:0000313" key="3">
    <source>
        <dbReference type="Proteomes" id="UP001140094"/>
    </source>
</evidence>
<dbReference type="GO" id="GO:0005794">
    <property type="term" value="C:Golgi apparatus"/>
    <property type="evidence" value="ECO:0007669"/>
    <property type="project" value="TreeGrafter"/>
</dbReference>